<accession>A0AAW0G8M7</accession>
<reference evidence="1 2" key="1">
    <citation type="submission" date="2022-09" db="EMBL/GenBank/DDBJ databases">
        <authorList>
            <person name="Palmer J.M."/>
        </authorList>
    </citation>
    <scope>NUCLEOTIDE SEQUENCE [LARGE SCALE GENOMIC DNA]</scope>
    <source>
        <strain evidence="1 2">DSM 7382</strain>
    </source>
</reference>
<dbReference type="Proteomes" id="UP001385951">
    <property type="component" value="Unassembled WGS sequence"/>
</dbReference>
<dbReference type="AlphaFoldDB" id="A0AAW0G8M7"/>
<sequence>MIVCVSAGLEEHDVKYLGGMFPIILVERSSAWRPPHAICFDVQPACLVVSDSRPATMLSQFETISASAHQLVDRRHLEVDHAKFTGMVSLSFKPLLLYRSTGFYILD</sequence>
<keyword evidence="2" id="KW-1185">Reference proteome</keyword>
<comment type="caution">
    <text evidence="1">The sequence shown here is derived from an EMBL/GenBank/DDBJ whole genome shotgun (WGS) entry which is preliminary data.</text>
</comment>
<name>A0AAW0G8M7_9APHY</name>
<gene>
    <name evidence="1" type="ORF">QCA50_008925</name>
</gene>
<protein>
    <submittedName>
        <fullName evidence="1">Uncharacterized protein</fullName>
    </submittedName>
</protein>
<evidence type="ECO:0000313" key="1">
    <source>
        <dbReference type="EMBL" id="KAK7687709.1"/>
    </source>
</evidence>
<organism evidence="1 2">
    <name type="scientific">Cerrena zonata</name>
    <dbReference type="NCBI Taxonomy" id="2478898"/>
    <lineage>
        <taxon>Eukaryota</taxon>
        <taxon>Fungi</taxon>
        <taxon>Dikarya</taxon>
        <taxon>Basidiomycota</taxon>
        <taxon>Agaricomycotina</taxon>
        <taxon>Agaricomycetes</taxon>
        <taxon>Polyporales</taxon>
        <taxon>Cerrenaceae</taxon>
        <taxon>Cerrena</taxon>
    </lineage>
</organism>
<evidence type="ECO:0000313" key="2">
    <source>
        <dbReference type="Proteomes" id="UP001385951"/>
    </source>
</evidence>
<proteinExistence type="predicted"/>
<dbReference type="EMBL" id="JASBNA010000012">
    <property type="protein sequence ID" value="KAK7687709.1"/>
    <property type="molecule type" value="Genomic_DNA"/>
</dbReference>